<evidence type="ECO:0000313" key="6">
    <source>
        <dbReference type="EnsemblPlants" id="AET1Gv20310800.13"/>
    </source>
</evidence>
<accession>A0A452Y6M1</accession>
<reference evidence="7" key="1">
    <citation type="journal article" date="2014" name="Science">
        <title>Ancient hybridizations among the ancestral genomes of bread wheat.</title>
        <authorList>
            <consortium name="International Wheat Genome Sequencing Consortium,"/>
            <person name="Marcussen T."/>
            <person name="Sandve S.R."/>
            <person name="Heier L."/>
            <person name="Spannagl M."/>
            <person name="Pfeifer M."/>
            <person name="Jakobsen K.S."/>
            <person name="Wulff B.B."/>
            <person name="Steuernagel B."/>
            <person name="Mayer K.F."/>
            <person name="Olsen O.A."/>
        </authorList>
    </citation>
    <scope>NUCLEOTIDE SEQUENCE [LARGE SCALE GENOMIC DNA]</scope>
    <source>
        <strain evidence="7">cv. AL8/78</strain>
    </source>
</reference>
<dbReference type="PANTHER" id="PTHR31250:SF27">
    <property type="entry name" value="IQ DOMAIN-CONTAINING PROTEIN IQM5"/>
    <property type="match status" value="1"/>
</dbReference>
<protein>
    <submittedName>
        <fullName evidence="6">Uncharacterized protein</fullName>
    </submittedName>
</protein>
<keyword evidence="3" id="KW-0963">Cytoplasm</keyword>
<name>A0A452Y6M1_AEGTS</name>
<organism evidence="6 7">
    <name type="scientific">Aegilops tauschii subsp. strangulata</name>
    <name type="common">Goatgrass</name>
    <dbReference type="NCBI Taxonomy" id="200361"/>
    <lineage>
        <taxon>Eukaryota</taxon>
        <taxon>Viridiplantae</taxon>
        <taxon>Streptophyta</taxon>
        <taxon>Embryophyta</taxon>
        <taxon>Tracheophyta</taxon>
        <taxon>Spermatophyta</taxon>
        <taxon>Magnoliopsida</taxon>
        <taxon>Liliopsida</taxon>
        <taxon>Poales</taxon>
        <taxon>Poaceae</taxon>
        <taxon>BOP clade</taxon>
        <taxon>Pooideae</taxon>
        <taxon>Triticodae</taxon>
        <taxon>Triticeae</taxon>
        <taxon>Triticinae</taxon>
        <taxon>Aegilops</taxon>
    </lineage>
</organism>
<reference evidence="7" key="2">
    <citation type="journal article" date="2017" name="Nat. Plants">
        <title>The Aegilops tauschii genome reveals multiple impacts of transposons.</title>
        <authorList>
            <person name="Zhao G."/>
            <person name="Zou C."/>
            <person name="Li K."/>
            <person name="Wang K."/>
            <person name="Li T."/>
            <person name="Gao L."/>
            <person name="Zhang X."/>
            <person name="Wang H."/>
            <person name="Yang Z."/>
            <person name="Liu X."/>
            <person name="Jiang W."/>
            <person name="Mao L."/>
            <person name="Kong X."/>
            <person name="Jiao Y."/>
            <person name="Jia J."/>
        </authorList>
    </citation>
    <scope>NUCLEOTIDE SEQUENCE [LARGE SCALE GENOMIC DNA]</scope>
    <source>
        <strain evidence="7">cv. AL8/78</strain>
    </source>
</reference>
<evidence type="ECO:0000256" key="5">
    <source>
        <dbReference type="SAM" id="MobiDB-lite"/>
    </source>
</evidence>
<comment type="subcellular location">
    <subcellularLocation>
        <location evidence="2">Cytoplasm</location>
    </subcellularLocation>
    <subcellularLocation>
        <location evidence="1">Nucleus</location>
    </subcellularLocation>
</comment>
<evidence type="ECO:0000256" key="1">
    <source>
        <dbReference type="ARBA" id="ARBA00004123"/>
    </source>
</evidence>
<dbReference type="EnsemblPlants" id="AET1Gv20310800.13">
    <property type="protein sequence ID" value="AET1Gv20310800.13"/>
    <property type="gene ID" value="AET1Gv20310800"/>
</dbReference>
<evidence type="ECO:0000256" key="3">
    <source>
        <dbReference type="ARBA" id="ARBA00022490"/>
    </source>
</evidence>
<keyword evidence="7" id="KW-1185">Reference proteome</keyword>
<keyword evidence="4" id="KW-0539">Nucleus</keyword>
<reference evidence="6" key="3">
    <citation type="journal article" date="2017" name="Nature">
        <title>Genome sequence of the progenitor of the wheat D genome Aegilops tauschii.</title>
        <authorList>
            <person name="Luo M.C."/>
            <person name="Gu Y.Q."/>
            <person name="Puiu D."/>
            <person name="Wang H."/>
            <person name="Twardziok S.O."/>
            <person name="Deal K.R."/>
            <person name="Huo N."/>
            <person name="Zhu T."/>
            <person name="Wang L."/>
            <person name="Wang Y."/>
            <person name="McGuire P.E."/>
            <person name="Liu S."/>
            <person name="Long H."/>
            <person name="Ramasamy R.K."/>
            <person name="Rodriguez J.C."/>
            <person name="Van S.L."/>
            <person name="Yuan L."/>
            <person name="Wang Z."/>
            <person name="Xia Z."/>
            <person name="Xiao L."/>
            <person name="Anderson O.D."/>
            <person name="Ouyang S."/>
            <person name="Liang Y."/>
            <person name="Zimin A.V."/>
            <person name="Pertea G."/>
            <person name="Qi P."/>
            <person name="Bennetzen J.L."/>
            <person name="Dai X."/>
            <person name="Dawson M.W."/>
            <person name="Muller H.G."/>
            <person name="Kugler K."/>
            <person name="Rivarola-Duarte L."/>
            <person name="Spannagl M."/>
            <person name="Mayer K.F.X."/>
            <person name="Lu F.H."/>
            <person name="Bevan M.W."/>
            <person name="Leroy P."/>
            <person name="Li P."/>
            <person name="You F.M."/>
            <person name="Sun Q."/>
            <person name="Liu Z."/>
            <person name="Lyons E."/>
            <person name="Wicker T."/>
            <person name="Salzberg S.L."/>
            <person name="Devos K.M."/>
            <person name="Dvorak J."/>
        </authorList>
    </citation>
    <scope>NUCLEOTIDE SEQUENCE [LARGE SCALE GENOMIC DNA]</scope>
    <source>
        <strain evidence="6">cv. AL8/78</strain>
    </source>
</reference>
<dbReference type="Gramene" id="AET1Gv20310800.13">
    <property type="protein sequence ID" value="AET1Gv20310800.13"/>
    <property type="gene ID" value="AET1Gv20310800"/>
</dbReference>
<dbReference type="Proteomes" id="UP000015105">
    <property type="component" value="Chromosome 1D"/>
</dbReference>
<feature type="compositionally biased region" description="Basic and acidic residues" evidence="5">
    <location>
        <begin position="142"/>
        <end position="165"/>
    </location>
</feature>
<dbReference type="AlphaFoldDB" id="A0A452Y6M1"/>
<dbReference type="GO" id="GO:0005737">
    <property type="term" value="C:cytoplasm"/>
    <property type="evidence" value="ECO:0007669"/>
    <property type="project" value="UniProtKB-SubCell"/>
</dbReference>
<feature type="region of interest" description="Disordered" evidence="5">
    <location>
        <begin position="140"/>
        <end position="196"/>
    </location>
</feature>
<evidence type="ECO:0000256" key="4">
    <source>
        <dbReference type="ARBA" id="ARBA00023242"/>
    </source>
</evidence>
<feature type="region of interest" description="Disordered" evidence="5">
    <location>
        <begin position="220"/>
        <end position="253"/>
    </location>
</feature>
<dbReference type="InterPro" id="IPR044159">
    <property type="entry name" value="IQM"/>
</dbReference>
<dbReference type="PANTHER" id="PTHR31250">
    <property type="entry name" value="IQ DOMAIN-CONTAINING PROTEIN IQM3"/>
    <property type="match status" value="1"/>
</dbReference>
<sequence>MCWTIGGQRWNSDGAPFLQAIWPYSGHYLPTEDNFRDFIRFLQENDVSLTDVKVNTRSYPYHEIDNFLTRITTASKSSELLQMTRDLFQKSAIDKQDEYPLLSNSETQPEHVENNDAAGAAAQDLTEVEIDGVLTGEAYHGLADHGDMSDAEEDARTPVDSHTTDTEEEEEVNNISEQRPPASVDRSKNHQTCRWSTGTGSRIRCVRDYPQDLQSRALEHVNLSPRLAGSPSRKRDPVPSPRPSPGMILSPRLASVGFQPRTVSLTLPDFKRSRLQ</sequence>
<reference evidence="6" key="5">
    <citation type="journal article" date="2021" name="G3 (Bethesda)">
        <title>Aegilops tauschii genome assembly Aet v5.0 features greater sequence contiguity and improved annotation.</title>
        <authorList>
            <person name="Wang L."/>
            <person name="Zhu T."/>
            <person name="Rodriguez J.C."/>
            <person name="Deal K.R."/>
            <person name="Dubcovsky J."/>
            <person name="McGuire P.E."/>
            <person name="Lux T."/>
            <person name="Spannagl M."/>
            <person name="Mayer K.F.X."/>
            <person name="Baldrich P."/>
            <person name="Meyers B.C."/>
            <person name="Huo N."/>
            <person name="Gu Y.Q."/>
            <person name="Zhou H."/>
            <person name="Devos K.M."/>
            <person name="Bennetzen J.L."/>
            <person name="Unver T."/>
            <person name="Budak H."/>
            <person name="Gulick P.J."/>
            <person name="Galiba G."/>
            <person name="Kalapos B."/>
            <person name="Nelson D.R."/>
            <person name="Li P."/>
            <person name="You F.M."/>
            <person name="Luo M.C."/>
            <person name="Dvorak J."/>
        </authorList>
    </citation>
    <scope>NUCLEOTIDE SEQUENCE [LARGE SCALE GENOMIC DNA]</scope>
    <source>
        <strain evidence="6">cv. AL8/78</strain>
    </source>
</reference>
<proteinExistence type="predicted"/>
<reference evidence="6" key="4">
    <citation type="submission" date="2019-03" db="UniProtKB">
        <authorList>
            <consortium name="EnsemblPlants"/>
        </authorList>
    </citation>
    <scope>IDENTIFICATION</scope>
</reference>
<dbReference type="GO" id="GO:0005634">
    <property type="term" value="C:nucleus"/>
    <property type="evidence" value="ECO:0007669"/>
    <property type="project" value="UniProtKB-SubCell"/>
</dbReference>
<evidence type="ECO:0000313" key="7">
    <source>
        <dbReference type="Proteomes" id="UP000015105"/>
    </source>
</evidence>
<evidence type="ECO:0000256" key="2">
    <source>
        <dbReference type="ARBA" id="ARBA00004496"/>
    </source>
</evidence>